<organism evidence="1 2">
    <name type="scientific">Entomophthora muscae</name>
    <dbReference type="NCBI Taxonomy" id="34485"/>
    <lineage>
        <taxon>Eukaryota</taxon>
        <taxon>Fungi</taxon>
        <taxon>Fungi incertae sedis</taxon>
        <taxon>Zoopagomycota</taxon>
        <taxon>Entomophthoromycotina</taxon>
        <taxon>Entomophthoromycetes</taxon>
        <taxon>Entomophthorales</taxon>
        <taxon>Entomophthoraceae</taxon>
        <taxon>Entomophthora</taxon>
    </lineage>
</organism>
<comment type="caution">
    <text evidence="1">The sequence shown here is derived from an EMBL/GenBank/DDBJ whole genome shotgun (WGS) entry which is preliminary data.</text>
</comment>
<name>A0ACC2S052_9FUNG</name>
<sequence length="186" mass="20989">MRTSRSTNIDELEVCGYSIQHLLDIIGRVLLPCLIVRLKQLMMAHMQPSSPEEEPMPDLSYQAHLRLQNFFGFFEGGLLICLAANGETGEGAPWDLQSTLSRTFLRVVSLTRQTRNSEIHIDLKRTILAYSAGHCQLPFSCLQYRYGRSFSQAIHFSLQEKRPLKSLKNSTTTTPMLGLAETLSLS</sequence>
<accession>A0ACC2S052</accession>
<protein>
    <submittedName>
        <fullName evidence="1">Uncharacterized protein</fullName>
    </submittedName>
</protein>
<dbReference type="EMBL" id="QTSX02006392">
    <property type="protein sequence ID" value="KAJ9055684.1"/>
    <property type="molecule type" value="Genomic_DNA"/>
</dbReference>
<proteinExistence type="predicted"/>
<dbReference type="Proteomes" id="UP001165960">
    <property type="component" value="Unassembled WGS sequence"/>
</dbReference>
<gene>
    <name evidence="1" type="ORF">DSO57_1001126</name>
</gene>
<keyword evidence="2" id="KW-1185">Reference proteome</keyword>
<evidence type="ECO:0000313" key="1">
    <source>
        <dbReference type="EMBL" id="KAJ9055684.1"/>
    </source>
</evidence>
<reference evidence="1" key="1">
    <citation type="submission" date="2022-04" db="EMBL/GenBank/DDBJ databases">
        <title>Genome of the entomopathogenic fungus Entomophthora muscae.</title>
        <authorList>
            <person name="Elya C."/>
            <person name="Lovett B.R."/>
            <person name="Lee E."/>
            <person name="Macias A.M."/>
            <person name="Hajek A.E."/>
            <person name="De Bivort B.L."/>
            <person name="Kasson M.T."/>
            <person name="De Fine Licht H.H."/>
            <person name="Stajich J.E."/>
        </authorList>
    </citation>
    <scope>NUCLEOTIDE SEQUENCE</scope>
    <source>
        <strain evidence="1">Berkeley</strain>
    </source>
</reference>
<evidence type="ECO:0000313" key="2">
    <source>
        <dbReference type="Proteomes" id="UP001165960"/>
    </source>
</evidence>